<evidence type="ECO:0008006" key="4">
    <source>
        <dbReference type="Google" id="ProtNLM"/>
    </source>
</evidence>
<dbReference type="Proteomes" id="UP000246635">
    <property type="component" value="Unassembled WGS sequence"/>
</dbReference>
<dbReference type="EMBL" id="QGTQ01000011">
    <property type="protein sequence ID" value="PWW00894.1"/>
    <property type="molecule type" value="Genomic_DNA"/>
</dbReference>
<feature type="chain" id="PRO_5038633827" description="WD40 repeat protein" evidence="1">
    <location>
        <begin position="21"/>
        <end position="271"/>
    </location>
</feature>
<reference evidence="2 3" key="1">
    <citation type="submission" date="2018-05" db="EMBL/GenBank/DDBJ databases">
        <title>Genomic Encyclopedia of Type Strains, Phase III (KMG-III): the genomes of soil and plant-associated and newly described type strains.</title>
        <authorList>
            <person name="Whitman W."/>
        </authorList>
    </citation>
    <scope>NUCLEOTIDE SEQUENCE [LARGE SCALE GENOMIC DNA]</scope>
    <source>
        <strain evidence="2 3">CECT 5696</strain>
    </source>
</reference>
<evidence type="ECO:0000313" key="3">
    <source>
        <dbReference type="Proteomes" id="UP000246635"/>
    </source>
</evidence>
<keyword evidence="1" id="KW-0732">Signal</keyword>
<organism evidence="2 3">
    <name type="scientific">Paenibacillus cellulosilyticus</name>
    <dbReference type="NCBI Taxonomy" id="375489"/>
    <lineage>
        <taxon>Bacteria</taxon>
        <taxon>Bacillati</taxon>
        <taxon>Bacillota</taxon>
        <taxon>Bacilli</taxon>
        <taxon>Bacillales</taxon>
        <taxon>Paenibacillaceae</taxon>
        <taxon>Paenibacillus</taxon>
    </lineage>
</organism>
<evidence type="ECO:0000256" key="1">
    <source>
        <dbReference type="SAM" id="SignalP"/>
    </source>
</evidence>
<proteinExistence type="predicted"/>
<protein>
    <recommendedName>
        <fullName evidence="4">WD40 repeat protein</fullName>
    </recommendedName>
</protein>
<dbReference type="PROSITE" id="PS51257">
    <property type="entry name" value="PROKAR_LIPOPROTEIN"/>
    <property type="match status" value="1"/>
</dbReference>
<keyword evidence="3" id="KW-1185">Reference proteome</keyword>
<dbReference type="OrthoDB" id="2628551at2"/>
<evidence type="ECO:0000313" key="2">
    <source>
        <dbReference type="EMBL" id="PWW00894.1"/>
    </source>
</evidence>
<dbReference type="SUPFAM" id="SSF82171">
    <property type="entry name" value="DPP6 N-terminal domain-like"/>
    <property type="match status" value="1"/>
</dbReference>
<dbReference type="RefSeq" id="WP_110044786.1">
    <property type="nucleotide sequence ID" value="NZ_CP054613.1"/>
</dbReference>
<dbReference type="AlphaFoldDB" id="A0A2V2YRX2"/>
<sequence length="271" mass="29627">MKQRQLLFSLIILISIVLVSGCTNDNKESNQSPTTEQFDPSLYFNNETTGKLDDNDNKFSWRSDSDDIIVTADKHKEGEGPDSLSLQNITIAAGGKSYSIKPALNVSKVQSISLSADKKMLAVSFFYGPGSNVFMINLSNGDSVDLNKEIEAQGNGFVESVQAYNWSPKNASLAVAYGDTSSSKIAIVSGSDNKVHNLSTDSYISTAYVLWSLDGSAIDCVSEKPSDQYKLYRMNINEKSAHEVVEISRDDLSKLTEYGPTYFKSSNDATS</sequence>
<gene>
    <name evidence="2" type="ORF">DFQ01_11139</name>
</gene>
<comment type="caution">
    <text evidence="2">The sequence shown here is derived from an EMBL/GenBank/DDBJ whole genome shotgun (WGS) entry which is preliminary data.</text>
</comment>
<feature type="signal peptide" evidence="1">
    <location>
        <begin position="1"/>
        <end position="20"/>
    </location>
</feature>
<accession>A0A2V2YRX2</accession>
<name>A0A2V2YRX2_9BACL</name>
<dbReference type="Gene3D" id="2.120.10.30">
    <property type="entry name" value="TolB, C-terminal domain"/>
    <property type="match status" value="1"/>
</dbReference>
<dbReference type="InterPro" id="IPR011042">
    <property type="entry name" value="6-blade_b-propeller_TolB-like"/>
</dbReference>